<proteinExistence type="predicted"/>
<evidence type="ECO:0000313" key="4">
    <source>
        <dbReference type="Proteomes" id="UP001560045"/>
    </source>
</evidence>
<keyword evidence="3" id="KW-0378">Hydrolase</keyword>
<feature type="region of interest" description="Disordered" evidence="1">
    <location>
        <begin position="222"/>
        <end position="243"/>
    </location>
</feature>
<name>A0ABV3XAL0_9ACTN</name>
<gene>
    <name evidence="3" type="ORF">ABQ292_04275</name>
</gene>
<organism evidence="3 4">
    <name type="scientific">Geodermatophilus maliterrae</name>
    <dbReference type="NCBI Taxonomy" id="3162531"/>
    <lineage>
        <taxon>Bacteria</taxon>
        <taxon>Bacillati</taxon>
        <taxon>Actinomycetota</taxon>
        <taxon>Actinomycetes</taxon>
        <taxon>Geodermatophilales</taxon>
        <taxon>Geodermatophilaceae</taxon>
        <taxon>Geodermatophilus</taxon>
    </lineage>
</organism>
<dbReference type="Gene3D" id="3.10.129.10">
    <property type="entry name" value="Hotdog Thioesterase"/>
    <property type="match status" value="1"/>
</dbReference>
<dbReference type="GO" id="GO:0016787">
    <property type="term" value="F:hydrolase activity"/>
    <property type="evidence" value="ECO:0007669"/>
    <property type="project" value="UniProtKB-KW"/>
</dbReference>
<dbReference type="CDD" id="cd03443">
    <property type="entry name" value="PaaI_thioesterase"/>
    <property type="match status" value="1"/>
</dbReference>
<dbReference type="PANTHER" id="PTHR47260">
    <property type="entry name" value="UPF0644 PROTEIN PB2B4.06"/>
    <property type="match status" value="1"/>
</dbReference>
<feature type="domain" description="Thioesterase" evidence="2">
    <location>
        <begin position="122"/>
        <end position="187"/>
    </location>
</feature>
<evidence type="ECO:0000313" key="3">
    <source>
        <dbReference type="EMBL" id="MEX5717585.1"/>
    </source>
</evidence>
<dbReference type="PANTHER" id="PTHR47260:SF1">
    <property type="entry name" value="UPF0644 PROTEIN PB2B4.06"/>
    <property type="match status" value="1"/>
</dbReference>
<dbReference type="Proteomes" id="UP001560045">
    <property type="component" value="Unassembled WGS sequence"/>
</dbReference>
<dbReference type="RefSeq" id="WP_369203568.1">
    <property type="nucleotide sequence ID" value="NZ_JBFNXQ010000007.1"/>
</dbReference>
<dbReference type="Pfam" id="PF03061">
    <property type="entry name" value="4HBT"/>
    <property type="match status" value="1"/>
</dbReference>
<comment type="caution">
    <text evidence="3">The sequence shown here is derived from an EMBL/GenBank/DDBJ whole genome shotgun (WGS) entry which is preliminary data.</text>
</comment>
<sequence>MTSDVEGAPYDPELMAAVADLGEALRGLVDASVRTTVPAAELHEVAAVVRAARERLAVSTRPATRLPVLDDPVVFRRVYNPVSGVGSALAPPVLFRSATADGVDGAVIARTSFGLAYEGPPGFLHGGMSGLVMDQALGAAAIRAGLWGMTARLELDYRRPVPLDTPVLLRARVTEHAGRKAVVTGTIAPASAPDTPLVEARGLFVLPREELRAAYFAEITDASGRHAPPSRPTDATAPSGTGA</sequence>
<dbReference type="InterPro" id="IPR052061">
    <property type="entry name" value="PTE-AB_protein"/>
</dbReference>
<dbReference type="InterPro" id="IPR006683">
    <property type="entry name" value="Thioestr_dom"/>
</dbReference>
<accession>A0ABV3XAL0</accession>
<dbReference type="EC" id="3.1.2.-" evidence="3"/>
<dbReference type="InterPro" id="IPR029069">
    <property type="entry name" value="HotDog_dom_sf"/>
</dbReference>
<protein>
    <submittedName>
        <fullName evidence="3">PaaI family thioesterase</fullName>
        <ecNumber evidence="3">3.1.2.-</ecNumber>
    </submittedName>
</protein>
<dbReference type="EMBL" id="JBFNXQ010000007">
    <property type="protein sequence ID" value="MEX5717585.1"/>
    <property type="molecule type" value="Genomic_DNA"/>
</dbReference>
<evidence type="ECO:0000259" key="2">
    <source>
        <dbReference type="Pfam" id="PF03061"/>
    </source>
</evidence>
<evidence type="ECO:0000256" key="1">
    <source>
        <dbReference type="SAM" id="MobiDB-lite"/>
    </source>
</evidence>
<keyword evidence="4" id="KW-1185">Reference proteome</keyword>
<reference evidence="3 4" key="1">
    <citation type="submission" date="2024-06" db="EMBL/GenBank/DDBJ databases">
        <title>Draft genome sequence of Geodermatophilus badlandi, a novel member of the Geodermatophilaceae isolated from badland sedimentary rocks in the Red desert, Wyoming, USA.</title>
        <authorList>
            <person name="Ben Tekaya S."/>
            <person name="Nouioui I."/>
            <person name="Flores G.M."/>
            <person name="Shaal M.N."/>
            <person name="Bredoire F."/>
            <person name="Basile F."/>
            <person name="Van Diepen L."/>
            <person name="Ward N.L."/>
        </authorList>
    </citation>
    <scope>NUCLEOTIDE SEQUENCE [LARGE SCALE GENOMIC DNA]</scope>
    <source>
        <strain evidence="3 4">WL48A</strain>
    </source>
</reference>
<dbReference type="SUPFAM" id="SSF54637">
    <property type="entry name" value="Thioesterase/thiol ester dehydrase-isomerase"/>
    <property type="match status" value="1"/>
</dbReference>